<dbReference type="Pfam" id="PF02949">
    <property type="entry name" value="7tm_6"/>
    <property type="match status" value="1"/>
</dbReference>
<keyword evidence="12" id="KW-1185">Reference proteome</keyword>
<reference evidence="11" key="1">
    <citation type="journal article" date="2023" name="G3 (Bethesda)">
        <title>Whole genome assemblies of Zophobas morio and Tenebrio molitor.</title>
        <authorList>
            <person name="Kaur S."/>
            <person name="Stinson S.A."/>
            <person name="diCenzo G.C."/>
        </authorList>
    </citation>
    <scope>NUCLEOTIDE SEQUENCE</scope>
    <source>
        <strain evidence="11">QUZm001</strain>
    </source>
</reference>
<sequence>MKSEERFLNHSLKQLRIRQLWTRKGQSVSFAFYFRYFLTVIICSPFWIGLLVHFIIVIRDGLDVNLSGDVALLSSIAGFHFMAFSIVWKHKKIADLVDALTAATEFGNPDNFEKTIRRLNLYSKLYAFYCLFGTFIYAFIRHQEIPQCLRNNEEKGLQEICGLMSATWTPFDKNFNRFPDREFLFIVQEFSVIVIMCGGTAVSFTTFEIATVIVLKIKHLHKLLRHAFDDSDRVVWRRNLDHCIKYHRHIIKLQELFDMQYKYPNGCYVLIVGVVIASLANQYMKEKNFGAVIHLGGWVFSFFICCHAGQILRTESMMIPKAIYNSKWYKLPVNLQKIVLMMIKRSQQPMELHAAPIGVMSHELFITLVKTSTSYFALLNQTT</sequence>
<evidence type="ECO:0000256" key="4">
    <source>
        <dbReference type="ARBA" id="ARBA00022692"/>
    </source>
</evidence>
<feature type="transmembrane region" description="Helical" evidence="10">
    <location>
        <begin position="266"/>
        <end position="283"/>
    </location>
</feature>
<protein>
    <recommendedName>
        <fullName evidence="10">Odorant receptor</fullName>
    </recommendedName>
</protein>
<dbReference type="GO" id="GO:0005549">
    <property type="term" value="F:odorant binding"/>
    <property type="evidence" value="ECO:0007669"/>
    <property type="project" value="InterPro"/>
</dbReference>
<feature type="transmembrane region" description="Helical" evidence="10">
    <location>
        <begin position="121"/>
        <end position="140"/>
    </location>
</feature>
<dbReference type="GO" id="GO:0005886">
    <property type="term" value="C:plasma membrane"/>
    <property type="evidence" value="ECO:0007669"/>
    <property type="project" value="UniProtKB-SubCell"/>
</dbReference>
<feature type="transmembrane region" description="Helical" evidence="10">
    <location>
        <begin position="289"/>
        <end position="312"/>
    </location>
</feature>
<comment type="subcellular location">
    <subcellularLocation>
        <location evidence="1 10">Cell membrane</location>
        <topology evidence="1 10">Multi-pass membrane protein</topology>
    </subcellularLocation>
</comment>
<proteinExistence type="inferred from homology"/>
<dbReference type="PANTHER" id="PTHR21137">
    <property type="entry name" value="ODORANT RECEPTOR"/>
    <property type="match status" value="1"/>
</dbReference>
<keyword evidence="5 10" id="KW-0552">Olfaction</keyword>
<dbReference type="GO" id="GO:0007165">
    <property type="term" value="P:signal transduction"/>
    <property type="evidence" value="ECO:0007669"/>
    <property type="project" value="UniProtKB-KW"/>
</dbReference>
<dbReference type="InterPro" id="IPR004117">
    <property type="entry name" value="7tm6_olfct_rcpt"/>
</dbReference>
<evidence type="ECO:0000256" key="5">
    <source>
        <dbReference type="ARBA" id="ARBA00022725"/>
    </source>
</evidence>
<keyword evidence="9 10" id="KW-0807">Transducer</keyword>
<keyword evidence="4 10" id="KW-0812">Transmembrane</keyword>
<name>A0AA38M3M6_9CUCU</name>
<gene>
    <name evidence="11" type="ORF">Zmor_024936</name>
</gene>
<keyword evidence="2" id="KW-1003">Cell membrane</keyword>
<comment type="similarity">
    <text evidence="10">Belongs to the insect chemoreceptor superfamily. Heteromeric odorant receptor channel (TC 1.A.69) family.</text>
</comment>
<evidence type="ECO:0000313" key="12">
    <source>
        <dbReference type="Proteomes" id="UP001168821"/>
    </source>
</evidence>
<evidence type="ECO:0000256" key="2">
    <source>
        <dbReference type="ARBA" id="ARBA00022475"/>
    </source>
</evidence>
<feature type="transmembrane region" description="Helical" evidence="10">
    <location>
        <begin position="190"/>
        <end position="215"/>
    </location>
</feature>
<dbReference type="PANTHER" id="PTHR21137:SF35">
    <property type="entry name" value="ODORANT RECEPTOR 19A-RELATED"/>
    <property type="match status" value="1"/>
</dbReference>
<evidence type="ECO:0000256" key="3">
    <source>
        <dbReference type="ARBA" id="ARBA00022606"/>
    </source>
</evidence>
<organism evidence="11 12">
    <name type="scientific">Zophobas morio</name>
    <dbReference type="NCBI Taxonomy" id="2755281"/>
    <lineage>
        <taxon>Eukaryota</taxon>
        <taxon>Metazoa</taxon>
        <taxon>Ecdysozoa</taxon>
        <taxon>Arthropoda</taxon>
        <taxon>Hexapoda</taxon>
        <taxon>Insecta</taxon>
        <taxon>Pterygota</taxon>
        <taxon>Neoptera</taxon>
        <taxon>Endopterygota</taxon>
        <taxon>Coleoptera</taxon>
        <taxon>Polyphaga</taxon>
        <taxon>Cucujiformia</taxon>
        <taxon>Tenebrionidae</taxon>
        <taxon>Zophobas</taxon>
    </lineage>
</organism>
<keyword evidence="8 10" id="KW-0675">Receptor</keyword>
<comment type="caution">
    <text evidence="11">The sequence shown here is derived from an EMBL/GenBank/DDBJ whole genome shotgun (WGS) entry which is preliminary data.</text>
</comment>
<evidence type="ECO:0000256" key="10">
    <source>
        <dbReference type="RuleBase" id="RU351113"/>
    </source>
</evidence>
<keyword evidence="6 10" id="KW-1133">Transmembrane helix</keyword>
<evidence type="ECO:0000256" key="8">
    <source>
        <dbReference type="ARBA" id="ARBA00023170"/>
    </source>
</evidence>
<evidence type="ECO:0000256" key="7">
    <source>
        <dbReference type="ARBA" id="ARBA00023136"/>
    </source>
</evidence>
<evidence type="ECO:0000313" key="11">
    <source>
        <dbReference type="EMBL" id="KAJ3642126.1"/>
    </source>
</evidence>
<dbReference type="Proteomes" id="UP001168821">
    <property type="component" value="Unassembled WGS sequence"/>
</dbReference>
<accession>A0AA38M3M6</accession>
<evidence type="ECO:0000256" key="1">
    <source>
        <dbReference type="ARBA" id="ARBA00004651"/>
    </source>
</evidence>
<evidence type="ECO:0000256" key="9">
    <source>
        <dbReference type="ARBA" id="ARBA00023224"/>
    </source>
</evidence>
<dbReference type="AlphaFoldDB" id="A0AA38M3M6"/>
<evidence type="ECO:0000256" key="6">
    <source>
        <dbReference type="ARBA" id="ARBA00022989"/>
    </source>
</evidence>
<keyword evidence="7 10" id="KW-0472">Membrane</keyword>
<comment type="caution">
    <text evidence="10">Lacks conserved residue(s) required for the propagation of feature annotation.</text>
</comment>
<dbReference type="EMBL" id="JALNTZ010000008">
    <property type="protein sequence ID" value="KAJ3642126.1"/>
    <property type="molecule type" value="Genomic_DNA"/>
</dbReference>
<feature type="transmembrane region" description="Helical" evidence="10">
    <location>
        <begin position="70"/>
        <end position="88"/>
    </location>
</feature>
<feature type="transmembrane region" description="Helical" evidence="10">
    <location>
        <begin position="33"/>
        <end position="58"/>
    </location>
</feature>
<dbReference type="GO" id="GO:0004984">
    <property type="term" value="F:olfactory receptor activity"/>
    <property type="evidence" value="ECO:0007669"/>
    <property type="project" value="InterPro"/>
</dbReference>
<keyword evidence="3 10" id="KW-0716">Sensory transduction</keyword>